<gene>
    <name evidence="2" type="ORF">SAMN05444266_102537</name>
</gene>
<dbReference type="Proteomes" id="UP000184420">
    <property type="component" value="Unassembled WGS sequence"/>
</dbReference>
<organism evidence="2 3">
    <name type="scientific">Chitinophaga jiangningensis</name>
    <dbReference type="NCBI Taxonomy" id="1419482"/>
    <lineage>
        <taxon>Bacteria</taxon>
        <taxon>Pseudomonadati</taxon>
        <taxon>Bacteroidota</taxon>
        <taxon>Chitinophagia</taxon>
        <taxon>Chitinophagales</taxon>
        <taxon>Chitinophagaceae</taxon>
        <taxon>Chitinophaga</taxon>
    </lineage>
</organism>
<dbReference type="EMBL" id="FRBL01000002">
    <property type="protein sequence ID" value="SHL23046.1"/>
    <property type="molecule type" value="Genomic_DNA"/>
</dbReference>
<dbReference type="RefSeq" id="WP_083549477.1">
    <property type="nucleotide sequence ID" value="NZ_FRBL01000002.1"/>
</dbReference>
<dbReference type="AlphaFoldDB" id="A0A1M6YXN9"/>
<dbReference type="OrthoDB" id="659398at2"/>
<dbReference type="PANTHER" id="PTHR10900">
    <property type="entry name" value="PERIOSTIN-RELATED"/>
    <property type="match status" value="1"/>
</dbReference>
<sequence>MDYKLSRMKVISSTLFLYLSVFILLPSCKKKAWDEFYGRPDNLEPPIYQVLEKKGNFKNMLAAIDKAGYKATLSAAGYWTFFAPSDSAFDVYFKANNISGIAQLDSAACQKIVTYCLVYNAFRLERMSDYQSTTGWIPGLGFRRRTASYTGVYDGTDSLGNKIKVINSNRNGAAIYADADNNNKYITYFTDNFMLAKGLSAADYNYFYPNTTYTGFNVLDAVVTEKDIAAENGIIHVVNKVITTLPGIDEYLAQNPQYSEFKKIFDQFLIKYALNANMTAKYQAITGSEYNVYTKVFNAALAFAPNNENFMKLQDNDGQQNAYSIFVPTNEALEPFIKNVLLEHYNKLSDMPVNIIYDFINAHLWQTAVWPSKFATTYNVVGEEARFDPNSNITDRKILSNAIFYGTNKVQDANVFSSVYGKAYLDPAYSMMTSLLNQELKFQISNIRQRYSILMLSNDVLNAAGYFADPMVNTNPLYQWRYTPPAGGTQLTGPDALNRLLRILSLCIIPERDLNDLSGSGVVQTYGGEFIKYNANKVYASGEIATNTAAKVTNAKTAKNGTAQYLDKALSFSETTVGKHIESLGAATTSQFNYFYQYLKNATMFNATTGDITGVSGGAFYTVFIPDNAAILAAVNAGVLPGTGTAPNKTPKYTGLTPAEQFAVESFIQYHILDKKVVASDGVESGAFPTLFKNQEGDAETLFITNTTGTSMSVTDAANRISNIRMDQSNFLGNRCVIHLINNYLKYTE</sequence>
<reference evidence="2 3" key="1">
    <citation type="submission" date="2016-11" db="EMBL/GenBank/DDBJ databases">
        <authorList>
            <person name="Jaros S."/>
            <person name="Januszkiewicz K."/>
            <person name="Wedrychowicz H."/>
        </authorList>
    </citation>
    <scope>NUCLEOTIDE SEQUENCE [LARGE SCALE GENOMIC DNA]</scope>
    <source>
        <strain evidence="2 3">DSM 27406</strain>
    </source>
</reference>
<dbReference type="InterPro" id="IPR000782">
    <property type="entry name" value="FAS1_domain"/>
</dbReference>
<feature type="domain" description="FAS1" evidence="1">
    <location>
        <begin position="579"/>
        <end position="745"/>
    </location>
</feature>
<evidence type="ECO:0000313" key="2">
    <source>
        <dbReference type="EMBL" id="SHL23046.1"/>
    </source>
</evidence>
<protein>
    <submittedName>
        <fullName evidence="2">Fasciclin domain-containing protein</fullName>
    </submittedName>
</protein>
<evidence type="ECO:0000313" key="3">
    <source>
        <dbReference type="Proteomes" id="UP000184420"/>
    </source>
</evidence>
<dbReference type="SUPFAM" id="SSF82153">
    <property type="entry name" value="FAS1 domain"/>
    <property type="match status" value="3"/>
</dbReference>
<dbReference type="PANTHER" id="PTHR10900:SF77">
    <property type="entry name" value="FI19380P1"/>
    <property type="match status" value="1"/>
</dbReference>
<dbReference type="InterPro" id="IPR036378">
    <property type="entry name" value="FAS1_dom_sf"/>
</dbReference>
<evidence type="ECO:0000259" key="1">
    <source>
        <dbReference type="PROSITE" id="PS50213"/>
    </source>
</evidence>
<dbReference type="STRING" id="1419482.SAMN05444266_102537"/>
<dbReference type="Gene3D" id="2.30.180.10">
    <property type="entry name" value="FAS1 domain"/>
    <property type="match status" value="2"/>
</dbReference>
<keyword evidence="3" id="KW-1185">Reference proteome</keyword>
<accession>A0A1M6YXN9</accession>
<dbReference type="InterPro" id="IPR050904">
    <property type="entry name" value="Adhesion/Biosynth-related"/>
</dbReference>
<feature type="domain" description="FAS1" evidence="1">
    <location>
        <begin position="44"/>
        <end position="242"/>
    </location>
</feature>
<name>A0A1M6YXN9_9BACT</name>
<dbReference type="Pfam" id="PF02469">
    <property type="entry name" value="Fasciclin"/>
    <property type="match status" value="2"/>
</dbReference>
<proteinExistence type="predicted"/>
<dbReference type="PROSITE" id="PS50213">
    <property type="entry name" value="FAS1"/>
    <property type="match status" value="2"/>
</dbReference>